<feature type="transmembrane region" description="Helical" evidence="1">
    <location>
        <begin position="414"/>
        <end position="434"/>
    </location>
</feature>
<organism evidence="2 3">
    <name type="scientific">Janibacter melonis</name>
    <dbReference type="NCBI Taxonomy" id="262209"/>
    <lineage>
        <taxon>Bacteria</taxon>
        <taxon>Bacillati</taxon>
        <taxon>Actinomycetota</taxon>
        <taxon>Actinomycetes</taxon>
        <taxon>Micrococcales</taxon>
        <taxon>Intrasporangiaceae</taxon>
        <taxon>Janibacter</taxon>
    </lineage>
</organism>
<evidence type="ECO:0000256" key="1">
    <source>
        <dbReference type="SAM" id="Phobius"/>
    </source>
</evidence>
<sequence length="520" mass="54030">MAADAPDALPTGPHRAGRDPLRLGLLAGSLLCLLLVGLAHPSVAAPPLGPAGWVPHLPDLPLGGWVVVALQVAGYALGAAALLRGLRVPSRLDIPWAAWAIVGGLVLLTVPYGTADHTNYAAYGHILVEGGDPWVTTPQDFGPDRITSAVQPPWEDTPSVYGPVATGLMGLSALVGGELPRQVVWVWQVLVVAAWLLGRALLLRLTGDRESVDTWWTGNVLVLGAGVLGAHVDLLATTALVGALLATRVRGVPGALLAGALAGVAASTKITAGVVVLVLAWLYLRRDMEISSAEELRAADPHTSAKGVGAVARGVGSSAKGAAARVVAVVLAGLAVAVPLHLWAGPNVFGQLLTASDGVSYASPWRAVYTVLDLGVAEPSARAWVARASAVLCVVLAIVLWRRLPGTDSGPQRLLLVLVTAYALGAAYVLPWYALPMWAALAWWVADGGRAPRLLTALVVQGAVVAIGYVPGRVRIPEDMATVTLAWRMVVVPLVTAIVWLLVLRPARRPGRGRRGSARG</sequence>
<dbReference type="Proteomes" id="UP000271708">
    <property type="component" value="Chromosome"/>
</dbReference>
<feature type="transmembrane region" description="Helical" evidence="1">
    <location>
        <begin position="215"/>
        <end position="245"/>
    </location>
</feature>
<name>A0A5P8FHW6_9MICO</name>
<keyword evidence="1" id="KW-0812">Transmembrane</keyword>
<feature type="transmembrane region" description="Helical" evidence="1">
    <location>
        <begin position="184"/>
        <end position="203"/>
    </location>
</feature>
<feature type="transmembrane region" description="Helical" evidence="1">
    <location>
        <begin position="485"/>
        <end position="504"/>
    </location>
</feature>
<protein>
    <submittedName>
        <fullName evidence="2">DUF2029 domain-containing protein</fullName>
    </submittedName>
</protein>
<dbReference type="AlphaFoldDB" id="A0A5P8FHW6"/>
<reference evidence="2 3" key="1">
    <citation type="submission" date="2019-09" db="EMBL/GenBank/DDBJ databases">
        <title>Complete Genome Sequence of Janibacter melonis M714 with both human health impact and industrial applications.</title>
        <authorList>
            <person name="Jin M."/>
            <person name="Zhao Q.R."/>
        </authorList>
    </citation>
    <scope>NUCLEOTIDE SEQUENCE [LARGE SCALE GENOMIC DNA]</scope>
    <source>
        <strain evidence="2 3">M714</strain>
    </source>
</reference>
<dbReference type="RefSeq" id="WP_123092628.1">
    <property type="nucleotide sequence ID" value="NZ_CP044548.2"/>
</dbReference>
<evidence type="ECO:0000313" key="2">
    <source>
        <dbReference type="EMBL" id="QFQ29069.2"/>
    </source>
</evidence>
<feature type="transmembrane region" description="Helical" evidence="1">
    <location>
        <begin position="322"/>
        <end position="344"/>
    </location>
</feature>
<dbReference type="Pfam" id="PF26314">
    <property type="entry name" value="MptA_B_family"/>
    <property type="match status" value="1"/>
</dbReference>
<feature type="transmembrane region" description="Helical" evidence="1">
    <location>
        <begin position="384"/>
        <end position="402"/>
    </location>
</feature>
<proteinExistence type="predicted"/>
<evidence type="ECO:0000313" key="3">
    <source>
        <dbReference type="Proteomes" id="UP000271708"/>
    </source>
</evidence>
<feature type="transmembrane region" description="Helical" evidence="1">
    <location>
        <begin position="62"/>
        <end position="82"/>
    </location>
</feature>
<feature type="transmembrane region" description="Helical" evidence="1">
    <location>
        <begin position="23"/>
        <end position="42"/>
    </location>
</feature>
<dbReference type="GeneID" id="59162842"/>
<feature type="transmembrane region" description="Helical" evidence="1">
    <location>
        <begin position="94"/>
        <end position="113"/>
    </location>
</feature>
<feature type="transmembrane region" description="Helical" evidence="1">
    <location>
        <begin position="257"/>
        <end position="284"/>
    </location>
</feature>
<dbReference type="KEGG" id="jme:EEW87_000165"/>
<gene>
    <name evidence="2" type="ORF">EEW87_000165</name>
</gene>
<dbReference type="EMBL" id="CP044548">
    <property type="protein sequence ID" value="QFQ29069.2"/>
    <property type="molecule type" value="Genomic_DNA"/>
</dbReference>
<accession>A0A5P8FHW6</accession>
<keyword evidence="1" id="KW-1133">Transmembrane helix</keyword>
<keyword evidence="1" id="KW-0472">Membrane</keyword>